<dbReference type="SUPFAM" id="SSF52425">
    <property type="entry name" value="Cryptochrome/photolyase, N-terminal domain"/>
    <property type="match status" value="1"/>
</dbReference>
<dbReference type="PANTHER" id="PTHR11455">
    <property type="entry name" value="CRYPTOCHROME"/>
    <property type="match status" value="1"/>
</dbReference>
<feature type="domain" description="Photolyase/cryptochrome alpha/beta" evidence="7">
    <location>
        <begin position="3"/>
        <end position="135"/>
    </location>
</feature>
<dbReference type="NCBIfam" id="TIGR02765">
    <property type="entry name" value="crypto_DASH"/>
    <property type="match status" value="1"/>
</dbReference>
<evidence type="ECO:0000259" key="7">
    <source>
        <dbReference type="PROSITE" id="PS51645"/>
    </source>
</evidence>
<comment type="similarity">
    <text evidence="1 6">Belongs to the DNA photolyase class-1 family.</text>
</comment>
<accession>A0ABT4KWD9</accession>
<proteinExistence type="inferred from homology"/>
<dbReference type="RefSeq" id="WP_269415051.1">
    <property type="nucleotide sequence ID" value="NZ_JAPWGL010000002.1"/>
</dbReference>
<dbReference type="InterPro" id="IPR005101">
    <property type="entry name" value="Cryptochr/Photolyase_FAD-bd"/>
</dbReference>
<name>A0ABT4KWD9_9SPHI</name>
<evidence type="ECO:0000256" key="5">
    <source>
        <dbReference type="ARBA" id="ARBA00022991"/>
    </source>
</evidence>
<dbReference type="PROSITE" id="PS51645">
    <property type="entry name" value="PHR_CRY_ALPHA_BETA"/>
    <property type="match status" value="1"/>
</dbReference>
<reference evidence="8" key="1">
    <citation type="submission" date="2022-12" db="EMBL/GenBank/DDBJ databases">
        <title>Genome sequence of SJ11.</title>
        <authorList>
            <person name="Woo H."/>
        </authorList>
    </citation>
    <scope>NUCLEOTIDE SEQUENCE</scope>
    <source>
        <strain evidence="8">SJ11</strain>
    </source>
</reference>
<dbReference type="PRINTS" id="PR00147">
    <property type="entry name" value="DNAPHOTLYASE"/>
</dbReference>
<keyword evidence="5 6" id="KW-0157">Chromophore</keyword>
<evidence type="ECO:0000256" key="4">
    <source>
        <dbReference type="ARBA" id="ARBA00022827"/>
    </source>
</evidence>
<keyword evidence="3 6" id="KW-0285">Flavoprotein</keyword>
<dbReference type="Pfam" id="PF03441">
    <property type="entry name" value="FAD_binding_7"/>
    <property type="match status" value="1"/>
</dbReference>
<dbReference type="SUPFAM" id="SSF48173">
    <property type="entry name" value="Cryptochrome/photolyase FAD-binding domain"/>
    <property type="match status" value="1"/>
</dbReference>
<evidence type="ECO:0000313" key="9">
    <source>
        <dbReference type="Proteomes" id="UP001144341"/>
    </source>
</evidence>
<dbReference type="Gene3D" id="1.10.579.10">
    <property type="entry name" value="DNA Cyclobutane Dipyrimidine Photolyase, subunit A, domain 3"/>
    <property type="match status" value="1"/>
</dbReference>
<sequence length="463" mass="54226">MKKRGLVWFKNDLRLHDNEALTRAVEECSDLVFCYCIEKKDFEKLDFGFRKADIIRFKFMEQCVLDLKKKLEALGGHLIVGADSALVTLPGLVEAYGITDVYTEEEYASYEITLVDKILKALPKTRFHFFWGKTLYHKDDIPFEISKIPLTSKAYRIPAGKSAEPRKTFSRPAHLKAAPNIKANEFPAYKHYGFTKKEYENAKPFVEGGETAALKRLEYYTFKSELLTGYRWSRNKSDGLDYSSKFSPYLALGCISARAIYERVKAYEAQIKKNQSTWWLIFELVWRDYFTFKGMRFGTAVFQTKGYKNKDIPWENDPMKFESWCSGSTGIPFIDAHMRQLNQTGYMSNRGRVNCASYFVHDLKIDWTWGAAYFESKLIDYDVSSNWMNWHMQAFEIWYTNPVHQSNKYKSQDFIRQWIPELAGRNNIEVLIPWAFDIPDYPKPIEIYKKWTRAINLIAKISP</sequence>
<comment type="cofactor">
    <cofactor evidence="6">
        <name>(6R)-5,10-methylene-5,6,7,8-tetrahydrofolate</name>
        <dbReference type="ChEBI" id="CHEBI:15636"/>
    </cofactor>
    <text evidence="6">Binds 1 5,10-methenyltetrahydrofolate (MTHF) per subunit.</text>
</comment>
<dbReference type="Gene3D" id="1.25.40.80">
    <property type="match status" value="1"/>
</dbReference>
<dbReference type="InterPro" id="IPR036134">
    <property type="entry name" value="Crypto/Photolyase_FAD-like_sf"/>
</dbReference>
<dbReference type="InterPro" id="IPR006050">
    <property type="entry name" value="DNA_photolyase_N"/>
</dbReference>
<evidence type="ECO:0000256" key="2">
    <source>
        <dbReference type="ARBA" id="ARBA00017881"/>
    </source>
</evidence>
<dbReference type="EMBL" id="JAPWGL010000002">
    <property type="protein sequence ID" value="MCZ4223253.1"/>
    <property type="molecule type" value="Genomic_DNA"/>
</dbReference>
<evidence type="ECO:0000256" key="6">
    <source>
        <dbReference type="RuleBase" id="RU367151"/>
    </source>
</evidence>
<dbReference type="InterPro" id="IPR036155">
    <property type="entry name" value="Crypto/Photolyase_N_sf"/>
</dbReference>
<comment type="function">
    <text evidence="6">May have a photoreceptor function.</text>
</comment>
<keyword evidence="9" id="KW-1185">Reference proteome</keyword>
<dbReference type="InterPro" id="IPR002081">
    <property type="entry name" value="Cryptochrome/DNA_photolyase_1"/>
</dbReference>
<dbReference type="Proteomes" id="UP001144341">
    <property type="component" value="Unassembled WGS sequence"/>
</dbReference>
<gene>
    <name evidence="8" type="ORF">O0931_08070</name>
</gene>
<dbReference type="Pfam" id="PF00875">
    <property type="entry name" value="DNA_photolyase"/>
    <property type="match status" value="1"/>
</dbReference>
<evidence type="ECO:0000256" key="3">
    <source>
        <dbReference type="ARBA" id="ARBA00022630"/>
    </source>
</evidence>
<evidence type="ECO:0000313" key="8">
    <source>
        <dbReference type="EMBL" id="MCZ4223253.1"/>
    </source>
</evidence>
<evidence type="ECO:0000256" key="1">
    <source>
        <dbReference type="ARBA" id="ARBA00005862"/>
    </source>
</evidence>
<dbReference type="Gene3D" id="3.40.50.620">
    <property type="entry name" value="HUPs"/>
    <property type="match status" value="1"/>
</dbReference>
<comment type="caution">
    <text evidence="8">The sequence shown here is derived from an EMBL/GenBank/DDBJ whole genome shotgun (WGS) entry which is preliminary data.</text>
</comment>
<dbReference type="InterPro" id="IPR014133">
    <property type="entry name" value="Cry_DASH"/>
</dbReference>
<keyword evidence="4 6" id="KW-0274">FAD</keyword>
<comment type="cofactor">
    <cofactor evidence="6">
        <name>FAD</name>
        <dbReference type="ChEBI" id="CHEBI:57692"/>
    </cofactor>
    <text evidence="6">Binds 1 FAD per subunit.</text>
</comment>
<protein>
    <recommendedName>
        <fullName evidence="2 6">Cryptochrome DASH</fullName>
    </recommendedName>
</protein>
<organism evidence="8 9">
    <name type="scientific">Pedobacter rhodius</name>
    <dbReference type="NCBI Taxonomy" id="3004098"/>
    <lineage>
        <taxon>Bacteria</taxon>
        <taxon>Pseudomonadati</taxon>
        <taxon>Bacteroidota</taxon>
        <taxon>Sphingobacteriia</taxon>
        <taxon>Sphingobacteriales</taxon>
        <taxon>Sphingobacteriaceae</taxon>
        <taxon>Pedobacter</taxon>
    </lineage>
</organism>
<dbReference type="InterPro" id="IPR014729">
    <property type="entry name" value="Rossmann-like_a/b/a_fold"/>
</dbReference>